<reference evidence="2 3" key="1">
    <citation type="journal article" date="2021" name="MBio">
        <title>Poor Competitiveness of Bradyrhizobium in Pigeon Pea Root Colonization in Indian Soils.</title>
        <authorList>
            <person name="Chalasani D."/>
            <person name="Basu A."/>
            <person name="Pullabhotla S.V.S.R.N."/>
            <person name="Jorrin B."/>
            <person name="Neal A.L."/>
            <person name="Poole P.S."/>
            <person name="Podile A.R."/>
            <person name="Tkacz A."/>
        </authorList>
    </citation>
    <scope>NUCLEOTIDE SEQUENCE [LARGE SCALE GENOMIC DNA]</scope>
    <source>
        <strain evidence="2 3">HU14</strain>
    </source>
</reference>
<protein>
    <submittedName>
        <fullName evidence="2">Hydantoinase B/oxoprolinase family protein</fullName>
    </submittedName>
</protein>
<dbReference type="Proteomes" id="UP001196843">
    <property type="component" value="Unassembled WGS sequence"/>
</dbReference>
<organism evidence="2 3">
    <name type="scientific">Microbacterium jejuense</name>
    <dbReference type="NCBI Taxonomy" id="1263637"/>
    <lineage>
        <taxon>Bacteria</taxon>
        <taxon>Bacillati</taxon>
        <taxon>Actinomycetota</taxon>
        <taxon>Actinomycetes</taxon>
        <taxon>Micrococcales</taxon>
        <taxon>Microbacteriaceae</taxon>
        <taxon>Microbacterium</taxon>
    </lineage>
</organism>
<dbReference type="EMBL" id="JAEUAW010000003">
    <property type="protein sequence ID" value="MBW9093068.1"/>
    <property type="molecule type" value="Genomic_DNA"/>
</dbReference>
<evidence type="ECO:0000259" key="1">
    <source>
        <dbReference type="Pfam" id="PF02538"/>
    </source>
</evidence>
<feature type="domain" description="Hydantoinase B/oxoprolinase" evidence="1">
    <location>
        <begin position="3"/>
        <end position="534"/>
    </location>
</feature>
<dbReference type="InterPro" id="IPR003692">
    <property type="entry name" value="Hydantoinase_B"/>
</dbReference>
<name>A0ABS7HMD6_9MICO</name>
<evidence type="ECO:0000313" key="3">
    <source>
        <dbReference type="Proteomes" id="UP001196843"/>
    </source>
</evidence>
<keyword evidence="3" id="KW-1185">Reference proteome</keyword>
<comment type="caution">
    <text evidence="2">The sequence shown here is derived from an EMBL/GenBank/DDBJ whole genome shotgun (WGS) entry which is preliminary data.</text>
</comment>
<gene>
    <name evidence="2" type="ORF">JNB62_05180</name>
</gene>
<dbReference type="Pfam" id="PF02538">
    <property type="entry name" value="Hydantoinase_B"/>
    <property type="match status" value="1"/>
</dbReference>
<proteinExistence type="predicted"/>
<dbReference type="PANTHER" id="PTHR11365:SF23">
    <property type="entry name" value="HYPOTHETICAL 5-OXOPROLINASE (EUROFUNG)-RELATED"/>
    <property type="match status" value="1"/>
</dbReference>
<dbReference type="InterPro" id="IPR045079">
    <property type="entry name" value="Oxoprolinase-like"/>
</dbReference>
<sequence>MIDVITTEVIRSALESLSEQMTDTMERTSLSVILKEGKDCSSSLFDAQGRLMAEGANIPVHLNALGPCLKAMLKEHFPVESLEEGDVILTNDPYVGGSTGAHHTSDFIVYYPIFHNGQLIAFSTIFAHLAGAGGRDPEGWHETIFDEGLRIPPIKLYRRGELDEQLFKMILANTNQPYEQRGDILAQVAGARVGAQGLLSLIEKYSWDVLQEAIEAQIDYARERTKNQIARIPDGRYTAESQILEDGSMGGPFTIRLAVEVTGDEVHFDFTGTDPAMPGPQNCPMSATISATLFGLLALMPADIPKNEGPNSQIRITAPEGSLVNPRPPRAVYQRMALTHRIVDMIFQALAPALPDVVNAESCGLVYMNGTAINRETHPTGGDATGRHLWLNQGPSVGGLGASAGGDGLSAMASWMTNVATPSIEGMEIAAPVLYLQRSLRPDSGGAGKHRGGLGTIVKWKALGYDVKVSHTSQRFTIPAQGLLGGKPGATSRWVVNEGTDREYELPATGPTIDLEYGDTLTLYSPGGGGYGAPEERPQELIERDVRLGYVTEQGLSAYPTEENRSA</sequence>
<accession>A0ABS7HMD6</accession>
<evidence type="ECO:0000313" key="2">
    <source>
        <dbReference type="EMBL" id="MBW9093068.1"/>
    </source>
</evidence>
<dbReference type="PANTHER" id="PTHR11365">
    <property type="entry name" value="5-OXOPROLINASE RELATED"/>
    <property type="match status" value="1"/>
</dbReference>
<dbReference type="RefSeq" id="WP_220299789.1">
    <property type="nucleotide sequence ID" value="NZ_JAEUAW010000003.1"/>
</dbReference>